<keyword evidence="8" id="KW-1133">Transmembrane helix</keyword>
<feature type="compositionally biased region" description="Pro residues" evidence="14">
    <location>
        <begin position="48"/>
        <end position="66"/>
    </location>
</feature>
<dbReference type="GO" id="GO:1990547">
    <property type="term" value="P:mitochondrial phosphate ion transmembrane transport"/>
    <property type="evidence" value="ECO:0007669"/>
    <property type="project" value="InterPro"/>
</dbReference>
<feature type="repeat" description="Solcar" evidence="12">
    <location>
        <begin position="155"/>
        <end position="239"/>
    </location>
</feature>
<evidence type="ECO:0000256" key="2">
    <source>
        <dbReference type="ARBA" id="ARBA00006375"/>
    </source>
</evidence>
<dbReference type="GO" id="GO:0005743">
    <property type="term" value="C:mitochondrial inner membrane"/>
    <property type="evidence" value="ECO:0007669"/>
    <property type="project" value="UniProtKB-SubCell"/>
</dbReference>
<dbReference type="STRING" id="200361.A0A453C2Y9"/>
<dbReference type="AlphaFoldDB" id="A0A453C2Y9"/>
<evidence type="ECO:0000256" key="13">
    <source>
        <dbReference type="RuleBase" id="RU000488"/>
    </source>
</evidence>
<reference evidence="16" key="1">
    <citation type="journal article" date="2014" name="Science">
        <title>Ancient hybridizations among the ancestral genomes of bread wheat.</title>
        <authorList>
            <consortium name="International Wheat Genome Sequencing Consortium,"/>
            <person name="Marcussen T."/>
            <person name="Sandve S.R."/>
            <person name="Heier L."/>
            <person name="Spannagl M."/>
            <person name="Pfeifer M."/>
            <person name="Jakobsen K.S."/>
            <person name="Wulff B.B."/>
            <person name="Steuernagel B."/>
            <person name="Mayer K.F."/>
            <person name="Olsen O.A."/>
        </authorList>
    </citation>
    <scope>NUCLEOTIDE SEQUENCE [LARGE SCALE GENOMIC DNA]</scope>
    <source>
        <strain evidence="16">cv. AL8/78</strain>
    </source>
</reference>
<evidence type="ECO:0000256" key="6">
    <source>
        <dbReference type="ARBA" id="ARBA00022792"/>
    </source>
</evidence>
<keyword evidence="9" id="KW-0496">Mitochondrion</keyword>
<feature type="repeat" description="Solcar" evidence="12">
    <location>
        <begin position="353"/>
        <end position="432"/>
    </location>
</feature>
<dbReference type="SUPFAM" id="SSF103506">
    <property type="entry name" value="Mitochondrial carrier"/>
    <property type="match status" value="1"/>
</dbReference>
<dbReference type="Proteomes" id="UP000015105">
    <property type="component" value="Chromosome 2D"/>
</dbReference>
<accession>A0A453C2Y9</accession>
<keyword evidence="3 13" id="KW-0813">Transport</keyword>
<feature type="region of interest" description="Disordered" evidence="14">
    <location>
        <begin position="23"/>
        <end position="88"/>
    </location>
</feature>
<evidence type="ECO:0000256" key="10">
    <source>
        <dbReference type="ARBA" id="ARBA00023136"/>
    </source>
</evidence>
<evidence type="ECO:0000256" key="9">
    <source>
        <dbReference type="ARBA" id="ARBA00023128"/>
    </source>
</evidence>
<proteinExistence type="inferred from homology"/>
<keyword evidence="4 12" id="KW-0812">Transmembrane</keyword>
<keyword evidence="6" id="KW-0999">Mitochondrion inner membrane</keyword>
<feature type="repeat" description="Solcar" evidence="12">
    <location>
        <begin position="252"/>
        <end position="336"/>
    </location>
</feature>
<evidence type="ECO:0000313" key="16">
    <source>
        <dbReference type="Proteomes" id="UP000015105"/>
    </source>
</evidence>
<protein>
    <submittedName>
        <fullName evidence="15">Uncharacterized protein</fullName>
    </submittedName>
</protein>
<dbReference type="PANTHER" id="PTHR45671">
    <property type="entry name" value="SOLUTE CARRIER FAMILY 25 (MITOCHONDRIAL CARRIER PHOSPHATE CARRIER), MEMBER 3, LIKE-RELATED-RELATED"/>
    <property type="match status" value="1"/>
</dbReference>
<sequence>AHHLTRREKAPIRVLRYKNHFLGARCPNKSRSHRSPSPRASGGEPHARLPPSPQPTRQPTPAPPPGEEAKHLHPRRQRSSPTAAMAVSDRSRNALLPSFLYAAPSAAATPTPFSAVAGIGGRGLVAPSHAAAARPAAWARAPSEPSRKIEMYSPAFYAACTAGGITSCGLTHMTVTPLDLVKCNMQIDPAKYKSISSGFGVLLKEQGAKGFFRGWVPTLIGYSGQGACKFGFYEFFKKYYSDIAGPENAAKYKTLIYLAGSASAEVIADVALCPMEAVKVRVQTQPGFAKGLSDGFPKFVKAQGYAGLYKGIVPLWGRQIPYTMMKFASFETIVENIYKYAIPAPKSECSKSLQLGVSFAGGYVAGVFCAIVSHPADNLVSFLNNAQGATVGDAVKKLGLWGLFTRGLPLRIVMIGTLTGAQWGIYDAFKVMVGLPTSGGVAPPAAGEQLKG</sequence>
<dbReference type="GO" id="GO:0005315">
    <property type="term" value="F:phosphate transmembrane transporter activity"/>
    <property type="evidence" value="ECO:0007669"/>
    <property type="project" value="InterPro"/>
</dbReference>
<reference evidence="16" key="2">
    <citation type="journal article" date="2017" name="Nat. Plants">
        <title>The Aegilops tauschii genome reveals multiple impacts of transposons.</title>
        <authorList>
            <person name="Zhao G."/>
            <person name="Zou C."/>
            <person name="Li K."/>
            <person name="Wang K."/>
            <person name="Li T."/>
            <person name="Gao L."/>
            <person name="Zhang X."/>
            <person name="Wang H."/>
            <person name="Yang Z."/>
            <person name="Liu X."/>
            <person name="Jiang W."/>
            <person name="Mao L."/>
            <person name="Kong X."/>
            <person name="Jiao Y."/>
            <person name="Jia J."/>
        </authorList>
    </citation>
    <scope>NUCLEOTIDE SEQUENCE [LARGE SCALE GENOMIC DNA]</scope>
    <source>
        <strain evidence="16">cv. AL8/78</strain>
    </source>
</reference>
<dbReference type="Gramene" id="AET2Gv20718300.1">
    <property type="protein sequence ID" value="AET2Gv20718300.1"/>
    <property type="gene ID" value="AET2Gv20718300"/>
</dbReference>
<dbReference type="FunFam" id="1.50.40.10:FF:000012">
    <property type="entry name" value="Phosphate carrier protein, mitochondrial"/>
    <property type="match status" value="1"/>
</dbReference>
<organism evidence="15 16">
    <name type="scientific">Aegilops tauschii subsp. strangulata</name>
    <name type="common">Goatgrass</name>
    <dbReference type="NCBI Taxonomy" id="200361"/>
    <lineage>
        <taxon>Eukaryota</taxon>
        <taxon>Viridiplantae</taxon>
        <taxon>Streptophyta</taxon>
        <taxon>Embryophyta</taxon>
        <taxon>Tracheophyta</taxon>
        <taxon>Spermatophyta</taxon>
        <taxon>Magnoliopsida</taxon>
        <taxon>Liliopsida</taxon>
        <taxon>Poales</taxon>
        <taxon>Poaceae</taxon>
        <taxon>BOP clade</taxon>
        <taxon>Pooideae</taxon>
        <taxon>Triticodae</taxon>
        <taxon>Triticeae</taxon>
        <taxon>Triticinae</taxon>
        <taxon>Aegilops</taxon>
    </lineage>
</organism>
<dbReference type="GO" id="GO:0006970">
    <property type="term" value="P:response to osmotic stress"/>
    <property type="evidence" value="ECO:0007669"/>
    <property type="project" value="UniProtKB-ARBA"/>
</dbReference>
<evidence type="ECO:0000256" key="5">
    <source>
        <dbReference type="ARBA" id="ARBA00022737"/>
    </source>
</evidence>
<dbReference type="Gene3D" id="1.50.40.10">
    <property type="entry name" value="Mitochondrial carrier domain"/>
    <property type="match status" value="1"/>
</dbReference>
<keyword evidence="5" id="KW-0677">Repeat</keyword>
<evidence type="ECO:0000256" key="7">
    <source>
        <dbReference type="ARBA" id="ARBA00022946"/>
    </source>
</evidence>
<dbReference type="InterPro" id="IPR044677">
    <property type="entry name" value="SLC25A3/Pic2/Mir1-like"/>
</dbReference>
<evidence type="ECO:0000256" key="8">
    <source>
        <dbReference type="ARBA" id="ARBA00022989"/>
    </source>
</evidence>
<dbReference type="InterPro" id="IPR023395">
    <property type="entry name" value="MCP_dom_sf"/>
</dbReference>
<keyword evidence="7" id="KW-0809">Transit peptide</keyword>
<evidence type="ECO:0000256" key="3">
    <source>
        <dbReference type="ARBA" id="ARBA00022448"/>
    </source>
</evidence>
<name>A0A453C2Y9_AEGTS</name>
<evidence type="ECO:0000256" key="4">
    <source>
        <dbReference type="ARBA" id="ARBA00022692"/>
    </source>
</evidence>
<comment type="subcellular location">
    <subcellularLocation>
        <location evidence="1">Mitochondrion inner membrane</location>
        <topology evidence="1">Multi-pass membrane protein</topology>
    </subcellularLocation>
</comment>
<reference evidence="15" key="3">
    <citation type="journal article" date="2017" name="Nature">
        <title>Genome sequence of the progenitor of the wheat D genome Aegilops tauschii.</title>
        <authorList>
            <person name="Luo M.C."/>
            <person name="Gu Y.Q."/>
            <person name="Puiu D."/>
            <person name="Wang H."/>
            <person name="Twardziok S.O."/>
            <person name="Deal K.R."/>
            <person name="Huo N."/>
            <person name="Zhu T."/>
            <person name="Wang L."/>
            <person name="Wang Y."/>
            <person name="McGuire P.E."/>
            <person name="Liu S."/>
            <person name="Long H."/>
            <person name="Ramasamy R.K."/>
            <person name="Rodriguez J.C."/>
            <person name="Van S.L."/>
            <person name="Yuan L."/>
            <person name="Wang Z."/>
            <person name="Xia Z."/>
            <person name="Xiao L."/>
            <person name="Anderson O.D."/>
            <person name="Ouyang S."/>
            <person name="Liang Y."/>
            <person name="Zimin A.V."/>
            <person name="Pertea G."/>
            <person name="Qi P."/>
            <person name="Bennetzen J.L."/>
            <person name="Dai X."/>
            <person name="Dawson M.W."/>
            <person name="Muller H.G."/>
            <person name="Kugler K."/>
            <person name="Rivarola-Duarte L."/>
            <person name="Spannagl M."/>
            <person name="Mayer K.F.X."/>
            <person name="Lu F.H."/>
            <person name="Bevan M.W."/>
            <person name="Leroy P."/>
            <person name="Li P."/>
            <person name="You F.M."/>
            <person name="Sun Q."/>
            <person name="Liu Z."/>
            <person name="Lyons E."/>
            <person name="Wicker T."/>
            <person name="Salzberg S.L."/>
            <person name="Devos K.M."/>
            <person name="Dvorak J."/>
        </authorList>
    </citation>
    <scope>NUCLEOTIDE SEQUENCE [LARGE SCALE GENOMIC DNA]</scope>
    <source>
        <strain evidence="15">cv. AL8/78</strain>
    </source>
</reference>
<dbReference type="InterPro" id="IPR018108">
    <property type="entry name" value="MCP_transmembrane"/>
</dbReference>
<reference evidence="15" key="4">
    <citation type="submission" date="2019-03" db="UniProtKB">
        <authorList>
            <consortium name="EnsemblPlants"/>
        </authorList>
    </citation>
    <scope>IDENTIFICATION</scope>
</reference>
<dbReference type="EnsemblPlants" id="AET2Gv20718300.1">
    <property type="protein sequence ID" value="AET2Gv20718300.1"/>
    <property type="gene ID" value="AET2Gv20718300"/>
</dbReference>
<keyword evidence="16" id="KW-1185">Reference proteome</keyword>
<dbReference type="Pfam" id="PF00153">
    <property type="entry name" value="Mito_carr"/>
    <property type="match status" value="2"/>
</dbReference>
<evidence type="ECO:0000256" key="1">
    <source>
        <dbReference type="ARBA" id="ARBA00004448"/>
    </source>
</evidence>
<comment type="similarity">
    <text evidence="2 13">Belongs to the mitochondrial carrier (TC 2.A.29) family.</text>
</comment>
<comment type="function">
    <text evidence="11">Transport of phosphate groups from the cytosol to the mitochondrial matrix. Mediates salt stress tolerance through an ATP-dependent pathway and via modulation of the gibberellin metabolism.</text>
</comment>
<reference evidence="15" key="5">
    <citation type="journal article" date="2021" name="G3 (Bethesda)">
        <title>Aegilops tauschii genome assembly Aet v5.0 features greater sequence contiguity and improved annotation.</title>
        <authorList>
            <person name="Wang L."/>
            <person name="Zhu T."/>
            <person name="Rodriguez J.C."/>
            <person name="Deal K.R."/>
            <person name="Dubcovsky J."/>
            <person name="McGuire P.E."/>
            <person name="Lux T."/>
            <person name="Spannagl M."/>
            <person name="Mayer K.F.X."/>
            <person name="Baldrich P."/>
            <person name="Meyers B.C."/>
            <person name="Huo N."/>
            <person name="Gu Y.Q."/>
            <person name="Zhou H."/>
            <person name="Devos K.M."/>
            <person name="Bennetzen J.L."/>
            <person name="Unver T."/>
            <person name="Budak H."/>
            <person name="Gulick P.J."/>
            <person name="Galiba G."/>
            <person name="Kalapos B."/>
            <person name="Nelson D.R."/>
            <person name="Li P."/>
            <person name="You F.M."/>
            <person name="Luo M.C."/>
            <person name="Dvorak J."/>
        </authorList>
    </citation>
    <scope>NUCLEOTIDE SEQUENCE [LARGE SCALE GENOMIC DNA]</scope>
    <source>
        <strain evidence="15">cv. AL8/78</strain>
    </source>
</reference>
<evidence type="ECO:0000256" key="14">
    <source>
        <dbReference type="SAM" id="MobiDB-lite"/>
    </source>
</evidence>
<evidence type="ECO:0000313" key="15">
    <source>
        <dbReference type="EnsemblPlants" id="AET2Gv20718300.1"/>
    </source>
</evidence>
<dbReference type="PROSITE" id="PS50920">
    <property type="entry name" value="SOLCAR"/>
    <property type="match status" value="3"/>
</dbReference>
<dbReference type="GO" id="GO:0003729">
    <property type="term" value="F:mRNA binding"/>
    <property type="evidence" value="ECO:0007669"/>
    <property type="project" value="UniProtKB-ARBA"/>
</dbReference>
<dbReference type="PANTHER" id="PTHR45671:SF10">
    <property type="entry name" value="SOLUTE CARRIER FAMILY 25 MEMBER 3"/>
    <property type="match status" value="1"/>
</dbReference>
<keyword evidence="10 12" id="KW-0472">Membrane</keyword>
<evidence type="ECO:0000256" key="12">
    <source>
        <dbReference type="PROSITE-ProRule" id="PRU00282"/>
    </source>
</evidence>
<evidence type="ECO:0000256" key="11">
    <source>
        <dbReference type="ARBA" id="ARBA00054871"/>
    </source>
</evidence>